<dbReference type="EMBL" id="JADGJH010002387">
    <property type="protein sequence ID" value="KAJ3098859.1"/>
    <property type="molecule type" value="Genomic_DNA"/>
</dbReference>
<feature type="compositionally biased region" description="Low complexity" evidence="1">
    <location>
        <begin position="453"/>
        <end position="474"/>
    </location>
</feature>
<organism evidence="3 4">
    <name type="scientific">Physocladia obscura</name>
    <dbReference type="NCBI Taxonomy" id="109957"/>
    <lineage>
        <taxon>Eukaryota</taxon>
        <taxon>Fungi</taxon>
        <taxon>Fungi incertae sedis</taxon>
        <taxon>Chytridiomycota</taxon>
        <taxon>Chytridiomycota incertae sedis</taxon>
        <taxon>Chytridiomycetes</taxon>
        <taxon>Chytridiales</taxon>
        <taxon>Chytriomycetaceae</taxon>
        <taxon>Physocladia</taxon>
    </lineage>
</organism>
<evidence type="ECO:0000256" key="1">
    <source>
        <dbReference type="SAM" id="MobiDB-lite"/>
    </source>
</evidence>
<keyword evidence="2" id="KW-1133">Transmembrane helix</keyword>
<keyword evidence="2" id="KW-0472">Membrane</keyword>
<reference evidence="3" key="1">
    <citation type="submission" date="2020-05" db="EMBL/GenBank/DDBJ databases">
        <title>Phylogenomic resolution of chytrid fungi.</title>
        <authorList>
            <person name="Stajich J.E."/>
            <person name="Amses K."/>
            <person name="Simmons R."/>
            <person name="Seto K."/>
            <person name="Myers J."/>
            <person name="Bonds A."/>
            <person name="Quandt C.A."/>
            <person name="Barry K."/>
            <person name="Liu P."/>
            <person name="Grigoriev I."/>
            <person name="Longcore J.E."/>
            <person name="James T.Y."/>
        </authorList>
    </citation>
    <scope>NUCLEOTIDE SEQUENCE</scope>
    <source>
        <strain evidence="3">JEL0513</strain>
    </source>
</reference>
<evidence type="ECO:0000313" key="3">
    <source>
        <dbReference type="EMBL" id="KAJ3098859.1"/>
    </source>
</evidence>
<dbReference type="Proteomes" id="UP001211907">
    <property type="component" value="Unassembled WGS sequence"/>
</dbReference>
<feature type="region of interest" description="Disordered" evidence="1">
    <location>
        <begin position="447"/>
        <end position="484"/>
    </location>
</feature>
<accession>A0AAD5ST47</accession>
<feature type="region of interest" description="Disordered" evidence="1">
    <location>
        <begin position="136"/>
        <end position="158"/>
    </location>
</feature>
<feature type="compositionally biased region" description="Pro residues" evidence="1">
    <location>
        <begin position="246"/>
        <end position="261"/>
    </location>
</feature>
<dbReference type="AlphaFoldDB" id="A0AAD5ST47"/>
<proteinExistence type="predicted"/>
<comment type="caution">
    <text evidence="3">The sequence shown here is derived from an EMBL/GenBank/DDBJ whole genome shotgun (WGS) entry which is preliminary data.</text>
</comment>
<evidence type="ECO:0000256" key="2">
    <source>
        <dbReference type="SAM" id="Phobius"/>
    </source>
</evidence>
<feature type="region of interest" description="Disordered" evidence="1">
    <location>
        <begin position="232"/>
        <end position="262"/>
    </location>
</feature>
<sequence length="549" mass="55882">MTASVKRQQRDDSARDGTVYSCQKAGVSQAVCSSYKCGPSLLSPSSSPMATLDPGSPLWTACPNNTECTLVWTPAKACSASSIFASGAEYLPPGMSISSTPTTTTAAPTTTTTTTTTTLSLSQTYQSSDVILDSTLSSSSSSNDPASEASAVNSASTTQTTVPISVSSDFTASVSPTLSTAALVGIIFAVAAVLAAVLLIATRRNYQKYIECRSNNSENNNENSEFYYPEKRRFPDTSESSSVASPIPPLLPTPTPPPCPPAAAAAAAAAASSSSSSSSSDQFPAVFVASAASFGTKKSDTQTEPEPPVVNMSLPKFYYNDTFFDSDGSLNSLTTVDNDSNIGGGEFGRGRFRGLGAVTAAHRISSPLSSSQPAQPPSMLLPLTAPLTELSSRSSSGWGGGIISKGPGALLRWGGDMGKIRGGVASAGASGVIGGVIIGGVIIGNRSRRDSRSSSSSDTSYTSSSSNGTSSSESGDLKIGDTSSSVAVESPATVGGFNQLSLSTGDDHLVGMIEGRGRGVTFEFEGVQFNANGPGSGPSRGGSSLPVFQ</sequence>
<feature type="transmembrane region" description="Helical" evidence="2">
    <location>
        <begin position="422"/>
        <end position="443"/>
    </location>
</feature>
<evidence type="ECO:0000313" key="4">
    <source>
        <dbReference type="Proteomes" id="UP001211907"/>
    </source>
</evidence>
<feature type="transmembrane region" description="Helical" evidence="2">
    <location>
        <begin position="181"/>
        <end position="201"/>
    </location>
</feature>
<gene>
    <name evidence="3" type="ORF">HK100_005000</name>
</gene>
<feature type="compositionally biased region" description="Low complexity" evidence="1">
    <location>
        <begin position="136"/>
        <end position="151"/>
    </location>
</feature>
<keyword evidence="2" id="KW-0812">Transmembrane</keyword>
<name>A0AAD5ST47_9FUNG</name>
<protein>
    <submittedName>
        <fullName evidence="3">Uncharacterized protein</fullName>
    </submittedName>
</protein>
<keyword evidence="4" id="KW-1185">Reference proteome</keyword>